<dbReference type="PANTHER" id="PTHR10909">
    <property type="entry name" value="ELECTRON TRANSPORT OXIDOREDUCTASE"/>
    <property type="match status" value="1"/>
</dbReference>
<dbReference type="Gene3D" id="2.40.110.10">
    <property type="entry name" value="Butyryl-CoA Dehydrogenase, subunit A, domain 2"/>
    <property type="match status" value="1"/>
</dbReference>
<dbReference type="InterPro" id="IPR036250">
    <property type="entry name" value="AcylCo_DH-like_C"/>
</dbReference>
<dbReference type="SUPFAM" id="SSF47203">
    <property type="entry name" value="Acyl-CoA dehydrogenase C-terminal domain-like"/>
    <property type="match status" value="2"/>
</dbReference>
<dbReference type="FunFam" id="1.20.140.10:FF:000015">
    <property type="entry name" value="Acyl-coenzyme A oxidase"/>
    <property type="match status" value="1"/>
</dbReference>
<sequence length="544" mass="59506">GHGSNVQGLETTATFIPETDEFEIHSPSMTASKWWAGGLGRTANHAIVVARLILKGEDFGTHNFIVQIRSMEDHKPLKGITIGDIGPKYGYETIDNGFMLFDHVRIPRSALLARFSQVSRDGTYTRPPSSKLSYSTMVFVRARIVADAGRSLARGVTITTRYSAVRRQFRDPVASASDPFFAEGQPKKGIETAVLDYPIQWRRIALQLSTAYALHFASVVVTEMYSDLVARLKKGDLSTLPEVHAATSGLKSLSTDMAAAGLEDLRRACGGHGYSEVSGFPQFIANFLPNVTYEGDNYLLTQQTTRYLLKTFRALKKTPSTKLASLSTSYLAAAAARTPDSPAPRWAVRLSTDLLNSSLVRAAFAHRAGRLVSELATDLDSGSQTWTDSLPDAHRVSRAHCQLLLVDAFAHALESPAAKKLDAGSRAVLARLGDLFALSTLEAEMGEFVADGFVSYQQAKMVRGAVRDALKELRPNAVALVDAWGFSDYLLDSALGRADGKVYETIFEWVSREPLNNGENYPVVKGYETLYKPLFNAKPALSKL</sequence>
<dbReference type="InterPro" id="IPR009100">
    <property type="entry name" value="AcylCoA_DH/oxidase_NM_dom_sf"/>
</dbReference>
<feature type="non-terminal residue" evidence="15">
    <location>
        <position position="1"/>
    </location>
</feature>
<evidence type="ECO:0000259" key="14">
    <source>
        <dbReference type="Pfam" id="PF22924"/>
    </source>
</evidence>
<feature type="domain" description="Acyl-CoA oxidase C-alpha1" evidence="14">
    <location>
        <begin position="134"/>
        <end position="309"/>
    </location>
</feature>
<dbReference type="InterPro" id="IPR055060">
    <property type="entry name" value="ACOX_C_alpha1"/>
</dbReference>
<evidence type="ECO:0000256" key="5">
    <source>
        <dbReference type="ARBA" id="ARBA00006288"/>
    </source>
</evidence>
<organism evidence="15 16">
    <name type="scientific">Blyttiomyces helicus</name>
    <dbReference type="NCBI Taxonomy" id="388810"/>
    <lineage>
        <taxon>Eukaryota</taxon>
        <taxon>Fungi</taxon>
        <taxon>Fungi incertae sedis</taxon>
        <taxon>Chytridiomycota</taxon>
        <taxon>Chytridiomycota incertae sedis</taxon>
        <taxon>Chytridiomycetes</taxon>
        <taxon>Chytridiomycetes incertae sedis</taxon>
        <taxon>Blyttiomyces</taxon>
    </lineage>
</organism>
<keyword evidence="8" id="KW-0274">FAD</keyword>
<evidence type="ECO:0000256" key="3">
    <source>
        <dbReference type="ARBA" id="ARBA00004275"/>
    </source>
</evidence>
<dbReference type="Pfam" id="PF01756">
    <property type="entry name" value="ACOX"/>
    <property type="match status" value="1"/>
</dbReference>
<evidence type="ECO:0000259" key="13">
    <source>
        <dbReference type="Pfam" id="PF01756"/>
    </source>
</evidence>
<keyword evidence="9" id="KW-0276">Fatty acid metabolism</keyword>
<dbReference type="AlphaFoldDB" id="A0A4P9WF51"/>
<evidence type="ECO:0000256" key="2">
    <source>
        <dbReference type="ARBA" id="ARBA00001974"/>
    </source>
</evidence>
<dbReference type="GO" id="GO:0071949">
    <property type="term" value="F:FAD binding"/>
    <property type="evidence" value="ECO:0007669"/>
    <property type="project" value="InterPro"/>
</dbReference>
<evidence type="ECO:0000256" key="4">
    <source>
        <dbReference type="ARBA" id="ARBA00004846"/>
    </source>
</evidence>
<dbReference type="GO" id="GO:0055088">
    <property type="term" value="P:lipid homeostasis"/>
    <property type="evidence" value="ECO:0007669"/>
    <property type="project" value="TreeGrafter"/>
</dbReference>
<keyword evidence="16" id="KW-1185">Reference proteome</keyword>
<dbReference type="Pfam" id="PF22924">
    <property type="entry name" value="ACOX_C_alpha1"/>
    <property type="match status" value="1"/>
</dbReference>
<comment type="subcellular location">
    <subcellularLocation>
        <location evidence="3">Peroxisome</location>
    </subcellularLocation>
</comment>
<evidence type="ECO:0000256" key="11">
    <source>
        <dbReference type="ARBA" id="ARBA00023098"/>
    </source>
</evidence>
<dbReference type="GO" id="GO:0005777">
    <property type="term" value="C:peroxisome"/>
    <property type="evidence" value="ECO:0007669"/>
    <property type="project" value="UniProtKB-SubCell"/>
</dbReference>
<feature type="domain" description="Acyl-CoA oxidase C-terminal" evidence="13">
    <location>
        <begin position="359"/>
        <end position="535"/>
    </location>
</feature>
<dbReference type="UniPathway" id="UPA00661"/>
<comment type="catalytic activity">
    <reaction evidence="1">
        <text>a 2,3-saturated acyl-CoA + O2 = a (2E)-enoyl-CoA + H2O2</text>
        <dbReference type="Rhea" id="RHEA:38959"/>
        <dbReference type="ChEBI" id="CHEBI:15379"/>
        <dbReference type="ChEBI" id="CHEBI:16240"/>
        <dbReference type="ChEBI" id="CHEBI:58856"/>
        <dbReference type="ChEBI" id="CHEBI:65111"/>
        <dbReference type="EC" id="1.3.3.6"/>
    </reaction>
</comment>
<dbReference type="EMBL" id="KZ995153">
    <property type="protein sequence ID" value="RKO91254.1"/>
    <property type="molecule type" value="Genomic_DNA"/>
</dbReference>
<dbReference type="Proteomes" id="UP000269721">
    <property type="component" value="Unassembled WGS sequence"/>
</dbReference>
<comment type="cofactor">
    <cofactor evidence="2">
        <name>FAD</name>
        <dbReference type="ChEBI" id="CHEBI:57692"/>
    </cofactor>
</comment>
<evidence type="ECO:0000256" key="8">
    <source>
        <dbReference type="ARBA" id="ARBA00022827"/>
    </source>
</evidence>
<dbReference type="SUPFAM" id="SSF56645">
    <property type="entry name" value="Acyl-CoA dehydrogenase NM domain-like"/>
    <property type="match status" value="1"/>
</dbReference>
<evidence type="ECO:0000256" key="10">
    <source>
        <dbReference type="ARBA" id="ARBA00023002"/>
    </source>
</evidence>
<keyword evidence="11" id="KW-0443">Lipid metabolism</keyword>
<protein>
    <recommendedName>
        <fullName evidence="6">acyl-CoA oxidase</fullName>
        <ecNumber evidence="6">1.3.3.6</ecNumber>
    </recommendedName>
</protein>
<evidence type="ECO:0000256" key="6">
    <source>
        <dbReference type="ARBA" id="ARBA00012870"/>
    </source>
</evidence>
<dbReference type="PANTHER" id="PTHR10909:SF250">
    <property type="entry name" value="PEROXISOMAL ACYL-COENZYME A OXIDASE 1"/>
    <property type="match status" value="1"/>
</dbReference>
<evidence type="ECO:0000313" key="15">
    <source>
        <dbReference type="EMBL" id="RKO91254.1"/>
    </source>
</evidence>
<reference evidence="16" key="1">
    <citation type="journal article" date="2018" name="Nat. Microbiol.">
        <title>Leveraging single-cell genomics to expand the fungal tree of life.</title>
        <authorList>
            <person name="Ahrendt S.R."/>
            <person name="Quandt C.A."/>
            <person name="Ciobanu D."/>
            <person name="Clum A."/>
            <person name="Salamov A."/>
            <person name="Andreopoulos B."/>
            <person name="Cheng J.F."/>
            <person name="Woyke T."/>
            <person name="Pelin A."/>
            <person name="Henrissat B."/>
            <person name="Reynolds N.K."/>
            <person name="Benny G.L."/>
            <person name="Smith M.E."/>
            <person name="James T.Y."/>
            <person name="Grigoriev I.V."/>
        </authorList>
    </citation>
    <scope>NUCLEOTIDE SEQUENCE [LARGE SCALE GENOMIC DNA]</scope>
</reference>
<accession>A0A4P9WF51</accession>
<name>A0A4P9WF51_9FUNG</name>
<comment type="pathway">
    <text evidence="4">Lipid metabolism; peroxisomal fatty acid beta-oxidation.</text>
</comment>
<dbReference type="Gene3D" id="1.20.140.10">
    <property type="entry name" value="Butyryl-CoA Dehydrogenase, subunit A, domain 3"/>
    <property type="match status" value="2"/>
</dbReference>
<evidence type="ECO:0000313" key="16">
    <source>
        <dbReference type="Proteomes" id="UP000269721"/>
    </source>
</evidence>
<keyword evidence="12" id="KW-0576">Peroxisome</keyword>
<dbReference type="InterPro" id="IPR012258">
    <property type="entry name" value="Acyl-CoA_oxidase"/>
</dbReference>
<dbReference type="GO" id="GO:0005504">
    <property type="term" value="F:fatty acid binding"/>
    <property type="evidence" value="ECO:0007669"/>
    <property type="project" value="TreeGrafter"/>
</dbReference>
<dbReference type="FunFam" id="1.20.140.10:FF:000013">
    <property type="entry name" value="Acyl-coenzyme A oxidase"/>
    <property type="match status" value="1"/>
</dbReference>
<dbReference type="InterPro" id="IPR002655">
    <property type="entry name" value="Acyl-CoA_oxidase_C"/>
</dbReference>
<dbReference type="GO" id="GO:0003997">
    <property type="term" value="F:acyl-CoA oxidase activity"/>
    <property type="evidence" value="ECO:0007669"/>
    <property type="project" value="UniProtKB-EC"/>
</dbReference>
<evidence type="ECO:0000256" key="7">
    <source>
        <dbReference type="ARBA" id="ARBA00022630"/>
    </source>
</evidence>
<gene>
    <name evidence="15" type="ORF">BDK51DRAFT_21268</name>
</gene>
<keyword evidence="10" id="KW-0560">Oxidoreductase</keyword>
<evidence type="ECO:0000256" key="9">
    <source>
        <dbReference type="ARBA" id="ARBA00022832"/>
    </source>
</evidence>
<keyword evidence="7" id="KW-0285">Flavoprotein</keyword>
<dbReference type="OrthoDB" id="538336at2759"/>
<proteinExistence type="inferred from homology"/>
<comment type="similarity">
    <text evidence="5">Belongs to the acyl-CoA oxidase family.</text>
</comment>
<dbReference type="GO" id="GO:0033540">
    <property type="term" value="P:fatty acid beta-oxidation using acyl-CoA oxidase"/>
    <property type="evidence" value="ECO:0007669"/>
    <property type="project" value="UniProtKB-UniPathway"/>
</dbReference>
<dbReference type="InterPro" id="IPR046373">
    <property type="entry name" value="Acyl-CoA_Oxase/DH_mid-dom_sf"/>
</dbReference>
<evidence type="ECO:0000256" key="1">
    <source>
        <dbReference type="ARBA" id="ARBA00001201"/>
    </source>
</evidence>
<evidence type="ECO:0000256" key="12">
    <source>
        <dbReference type="ARBA" id="ARBA00023140"/>
    </source>
</evidence>
<dbReference type="FunFam" id="2.40.110.10:FF:000003">
    <property type="entry name" value="Acyl-coenzyme A oxidase"/>
    <property type="match status" value="1"/>
</dbReference>
<dbReference type="EC" id="1.3.3.6" evidence="6"/>